<proteinExistence type="predicted"/>
<gene>
    <name evidence="2" type="ORF">C4A77_05140</name>
    <name evidence="1" type="ORF">EX87_18050</name>
</gene>
<dbReference type="EMBL" id="CP011075">
    <property type="protein sequence ID" value="AKF95518.1"/>
    <property type="molecule type" value="Genomic_DNA"/>
</dbReference>
<geneLocation type="plasmid" evidence="1">
    <name>unnamed1</name>
</geneLocation>
<dbReference type="AlphaFoldDB" id="A0A0F7EII7"/>
<evidence type="ECO:0000313" key="2">
    <source>
        <dbReference type="EMBL" id="PPB10560.1"/>
    </source>
</evidence>
<accession>A0A0F7EII7</accession>
<reference evidence="2 3" key="2">
    <citation type="submission" date="2018-02" db="EMBL/GenBank/DDBJ databases">
        <title>Comparative analysis of genomes of three Brevibacillus laterosporus strains producers of potent antimicrobials isolated from silage.</title>
        <authorList>
            <person name="Kojic M."/>
            <person name="Miljkovic M."/>
            <person name="Studholme D."/>
            <person name="Filipic B."/>
        </authorList>
    </citation>
    <scope>NUCLEOTIDE SEQUENCE [LARGE SCALE GENOMIC DNA]</scope>
    <source>
        <strain evidence="2 3">BGSP11</strain>
    </source>
</reference>
<dbReference type="EMBL" id="PRKQ01000004">
    <property type="protein sequence ID" value="PPB10560.1"/>
    <property type="molecule type" value="Genomic_DNA"/>
</dbReference>
<reference evidence="1" key="1">
    <citation type="submission" date="2015-03" db="EMBL/GenBank/DDBJ databases">
        <title>MIGS Cultured Bacterial/Archaeal sample from Brevibacillus laterosporus.</title>
        <authorList>
            <person name="Zeng D."/>
            <person name="Zhu L."/>
            <person name="Dong G."/>
            <person name="Ye W."/>
            <person name="Ren D."/>
            <person name="Wu L."/>
            <person name="Xu J."/>
            <person name="Li G."/>
            <person name="Guo L."/>
        </authorList>
    </citation>
    <scope>NUCLEOTIDE SEQUENCE</scope>
    <source>
        <strain evidence="1">B9</strain>
        <plasmid evidence="1">unnamed1</plasmid>
    </source>
</reference>
<evidence type="ECO:0000313" key="1">
    <source>
        <dbReference type="EMBL" id="AKF95518.1"/>
    </source>
</evidence>
<keyword evidence="1" id="KW-0614">Plasmid</keyword>
<dbReference type="Proteomes" id="UP000239759">
    <property type="component" value="Unassembled WGS sequence"/>
</dbReference>
<organism evidence="1">
    <name type="scientific">Brevibacillus laterosporus</name>
    <name type="common">Bacillus laterosporus</name>
    <dbReference type="NCBI Taxonomy" id="1465"/>
    <lineage>
        <taxon>Bacteria</taxon>
        <taxon>Bacillati</taxon>
        <taxon>Bacillota</taxon>
        <taxon>Bacilli</taxon>
        <taxon>Bacillales</taxon>
        <taxon>Paenibacillaceae</taxon>
        <taxon>Brevibacillus</taxon>
    </lineage>
</organism>
<name>A0A0F7EII7_BRELA</name>
<protein>
    <submittedName>
        <fullName evidence="1">Uncharacterized protein</fullName>
    </submittedName>
</protein>
<sequence>MCLFRLTKSIAENHLQIVLRTQTDVVGFMKQRTEKDGKTGLPMWETFFPPFLTYGRDLLVDSKLGNT</sequence>
<evidence type="ECO:0000313" key="3">
    <source>
        <dbReference type="Proteomes" id="UP000239759"/>
    </source>
</evidence>